<reference evidence="4 5" key="1">
    <citation type="journal article" date="2019" name="Sci. Rep.">
        <title>Nanopore sequencing improves the draft genome of the human pathogenic amoeba Naegleria fowleri.</title>
        <authorList>
            <person name="Liechti N."/>
            <person name="Schurch N."/>
            <person name="Bruggmann R."/>
            <person name="Wittwer M."/>
        </authorList>
    </citation>
    <scope>NUCLEOTIDE SEQUENCE [LARGE SCALE GENOMIC DNA]</scope>
    <source>
        <strain evidence="4 5">ATCC 30894</strain>
    </source>
</reference>
<feature type="region of interest" description="Disordered" evidence="2">
    <location>
        <begin position="738"/>
        <end position="760"/>
    </location>
</feature>
<evidence type="ECO:0000259" key="3">
    <source>
        <dbReference type="PROSITE" id="PS51329"/>
    </source>
</evidence>
<dbReference type="VEuPathDB" id="AmoebaDB:NF0118550"/>
<comment type="caution">
    <text evidence="4">The sequence shown here is derived from an EMBL/GenBank/DDBJ whole genome shotgun (WGS) entry which is preliminary data.</text>
</comment>
<feature type="domain" description="C-CAP/cofactor C-like" evidence="3">
    <location>
        <begin position="274"/>
        <end position="425"/>
    </location>
</feature>
<gene>
    <name evidence="4" type="ORF">FDP41_004959</name>
</gene>
<evidence type="ECO:0000313" key="4">
    <source>
        <dbReference type="EMBL" id="KAF0976284.1"/>
    </source>
</evidence>
<comment type="similarity">
    <text evidence="1">Belongs to the TBCC family.</text>
</comment>
<dbReference type="VEuPathDB" id="AmoebaDB:NfTy_086520"/>
<evidence type="ECO:0000313" key="5">
    <source>
        <dbReference type="Proteomes" id="UP000444721"/>
    </source>
</evidence>
<organism evidence="4 5">
    <name type="scientific">Naegleria fowleri</name>
    <name type="common">Brain eating amoeba</name>
    <dbReference type="NCBI Taxonomy" id="5763"/>
    <lineage>
        <taxon>Eukaryota</taxon>
        <taxon>Discoba</taxon>
        <taxon>Heterolobosea</taxon>
        <taxon>Tetramitia</taxon>
        <taxon>Eutetramitia</taxon>
        <taxon>Vahlkampfiidae</taxon>
        <taxon>Naegleria</taxon>
    </lineage>
</organism>
<feature type="region of interest" description="Disordered" evidence="2">
    <location>
        <begin position="193"/>
        <end position="213"/>
    </location>
</feature>
<feature type="region of interest" description="Disordered" evidence="2">
    <location>
        <begin position="610"/>
        <end position="631"/>
    </location>
</feature>
<dbReference type="GeneID" id="68112177"/>
<sequence length="760" mass="87173">MQNTLKFRYSEENILQSFLPFLDSHNYCYCSFMFTTFQQIIRQKLIPSSVIRIKEWMLISFKKLKFTKDISQSLFHLFQTNYRCFSLPNENAVKLEPFFIYVYLQMYTFEKFMSPKQSPNLEPSFKERNSNVDIYEVFKHCLEDLLWLVSDNDAGMLTASHINHLAVFLCEEKNFMSFNIAKAFPFWFSSESTPTHKQSSPQSKKSYSSRSASLNTIRDERMLDPELSVMVRNDDHCEDEYMNDIRNSIMDDEAEFITRQSENASRDNYHHVDPSQPVELNAIKNYILENLERGKLPYHLSIRNIYSNYVFYNQESATTDTYFEISDISDQSYICILQPHIQTICVKNCRDCTLVFGIVRNIIHVTNCHHVNIICITNAIKISYSSNCTFNLCCNNRPILFTSNSNLKFAPYNTTFESVTKQLQHSGIDPTINYFSEPFVVDLESIHQLQQQGHSMNSSSNNSSMIVDTSNSPLVSTTTSPTTVHMSCTSSPSSTIAWSSTSPSSSTFSTTSSPRSHSNNSSPLSFSPNSNQHQQHQQHHSSNSIMTSPPQPPLHVSLIQSSPPPSPNHYQTKSKTQQQLYCPSVFSILDPCEFHLHFIPFENYHNNNNSNSSSPLNNSSTKNTGTNSSSSGVLTISEILKRIPSPLPREYQFEIQNRTKSIANLFDHIKQVAQRVSQQYSRSQPSITHPSPTISSGIIQNKIMDFMNRKFREWLAQSGYDKEYKVFTNGQNVVIQQQRNAARKRSSSGFQMNDTSKSQE</sequence>
<dbReference type="Pfam" id="PF07986">
    <property type="entry name" value="TBCC"/>
    <property type="match status" value="1"/>
</dbReference>
<dbReference type="PANTHER" id="PTHR16052">
    <property type="entry name" value="TBCC DOMAIN-CONTAINING PROTEIN 1"/>
    <property type="match status" value="1"/>
</dbReference>
<dbReference type="Gene3D" id="2.160.20.70">
    <property type="match status" value="1"/>
</dbReference>
<feature type="compositionally biased region" description="Low complexity" evidence="2">
    <location>
        <begin position="455"/>
        <end position="544"/>
    </location>
</feature>
<feature type="region of interest" description="Disordered" evidence="2">
    <location>
        <begin position="451"/>
        <end position="575"/>
    </location>
</feature>
<dbReference type="InterPro" id="IPR012945">
    <property type="entry name" value="Tubulin-bd_cofactor_C_dom"/>
</dbReference>
<keyword evidence="5" id="KW-1185">Reference proteome</keyword>
<evidence type="ECO:0000256" key="2">
    <source>
        <dbReference type="SAM" id="MobiDB-lite"/>
    </source>
</evidence>
<dbReference type="VEuPathDB" id="AmoebaDB:FDP41_004959"/>
<dbReference type="AlphaFoldDB" id="A0A6A5BQ83"/>
<dbReference type="InterPro" id="IPR039589">
    <property type="entry name" value="TBCC1"/>
</dbReference>
<evidence type="ECO:0000256" key="1">
    <source>
        <dbReference type="ARBA" id="ARBA00008848"/>
    </source>
</evidence>
<name>A0A6A5BQ83_NAEFO</name>
<proteinExistence type="inferred from homology"/>
<dbReference type="PANTHER" id="PTHR16052:SF0">
    <property type="entry name" value="TBCC DOMAIN-CONTAINING PROTEIN 1"/>
    <property type="match status" value="1"/>
</dbReference>
<dbReference type="OrthoDB" id="427777at2759"/>
<dbReference type="RefSeq" id="XP_044560997.1">
    <property type="nucleotide sequence ID" value="XM_044708430.1"/>
</dbReference>
<dbReference type="EMBL" id="VFQX01000041">
    <property type="protein sequence ID" value="KAF0976284.1"/>
    <property type="molecule type" value="Genomic_DNA"/>
</dbReference>
<dbReference type="Proteomes" id="UP000444721">
    <property type="component" value="Unassembled WGS sequence"/>
</dbReference>
<dbReference type="PROSITE" id="PS51329">
    <property type="entry name" value="C_CAP_COFACTOR_C"/>
    <property type="match status" value="1"/>
</dbReference>
<dbReference type="InterPro" id="IPR017901">
    <property type="entry name" value="C-CAP_CF_C-like"/>
</dbReference>
<feature type="compositionally biased region" description="Low complexity" evidence="2">
    <location>
        <begin position="197"/>
        <end position="213"/>
    </location>
</feature>
<accession>A0A6A5BQ83</accession>
<protein>
    <recommendedName>
        <fullName evidence="3">C-CAP/cofactor C-like domain-containing protein</fullName>
    </recommendedName>
</protein>
<feature type="compositionally biased region" description="Polar residues" evidence="2">
    <location>
        <begin position="747"/>
        <end position="760"/>
    </location>
</feature>
<dbReference type="InterPro" id="IPR016098">
    <property type="entry name" value="CAP/MinC_C"/>
</dbReference>